<dbReference type="Proteomes" id="UP000182062">
    <property type="component" value="Unassembled WGS sequence"/>
</dbReference>
<dbReference type="PANTHER" id="PTHR37804">
    <property type="entry name" value="CDAA REGULATORY PROTEIN CDAR"/>
    <property type="match status" value="1"/>
</dbReference>
<reference evidence="1 2" key="1">
    <citation type="submission" date="2016-09" db="EMBL/GenBank/DDBJ databases">
        <title>Bacillus aquimaris SAMM genome sequence reveals colonization and biosurfactant production capacities.</title>
        <authorList>
            <person name="Waghmode S.R."/>
            <person name="Suryavanshi M.V."/>
        </authorList>
    </citation>
    <scope>NUCLEOTIDE SEQUENCE [LARGE SCALE GENOMIC DNA]</scope>
    <source>
        <strain evidence="1 2">SAMM</strain>
    </source>
</reference>
<accession>A0A1J6W8I1</accession>
<protein>
    <recommendedName>
        <fullName evidence="3">YbbR-like protein</fullName>
    </recommendedName>
</protein>
<dbReference type="CDD" id="cd20206">
    <property type="entry name" value="YbbR"/>
    <property type="match status" value="1"/>
</dbReference>
<evidence type="ECO:0008006" key="3">
    <source>
        <dbReference type="Google" id="ProtNLM"/>
    </source>
</evidence>
<dbReference type="InterPro" id="IPR012505">
    <property type="entry name" value="YbbR"/>
</dbReference>
<dbReference type="RefSeq" id="WP_071617036.1">
    <property type="nucleotide sequence ID" value="NZ_MINN01000044.1"/>
</dbReference>
<organism evidence="1 2">
    <name type="scientific">Rossellomorea aquimaris</name>
    <dbReference type="NCBI Taxonomy" id="189382"/>
    <lineage>
        <taxon>Bacteria</taxon>
        <taxon>Bacillati</taxon>
        <taxon>Bacillota</taxon>
        <taxon>Bacilli</taxon>
        <taxon>Bacillales</taxon>
        <taxon>Bacillaceae</taxon>
        <taxon>Rossellomorea</taxon>
    </lineage>
</organism>
<dbReference type="Gene3D" id="2.170.120.30">
    <property type="match status" value="2"/>
</dbReference>
<dbReference type="AlphaFoldDB" id="A0A1J6W8I1"/>
<dbReference type="Pfam" id="PF07949">
    <property type="entry name" value="YbbR"/>
    <property type="match status" value="3"/>
</dbReference>
<proteinExistence type="predicted"/>
<keyword evidence="2" id="KW-1185">Reference proteome</keyword>
<sequence>MDKFMESRWFMRVVGLLLAFILYLSVNFDDIQKTASNSGSGNPQTSFDTIQDIPLEVFYDSENLVVSGLPETVNLTVDGPKSIVQPTKTLKDFQVYVDLNDVGIGEHQVPVEIDNISDKLDVKINPEFVTVTVEEKVTEEFGVEPEFNSGVLSNGFEAEGLSVNPKTVKVTGAKSQIDQIAYVKATLDIEGEINENVTREAKVQVLDREYNKLNVQIEPEVVDVTVSVVNPSKAVPVTVNKKGSLPEGVTLESITVEPETADVFGRQEVLDTIEELTAEVDLSEIKKDTTLTVPLSLKDGLNKVAPEEVKVNVDVTTSTEKELSGLELTPEGLGEEYEVTILEPEGGAVDATLTGENGEVEKISKEDFNLALDLTGLEPGEHEVEIDAKGPESVDWTLSQDTVKIQIKEKNTSA</sequence>
<dbReference type="InterPro" id="IPR053154">
    <property type="entry name" value="c-di-AMP_regulator"/>
</dbReference>
<name>A0A1J6W8I1_9BACI</name>
<dbReference type="EMBL" id="MINN01000044">
    <property type="protein sequence ID" value="OIU73036.1"/>
    <property type="molecule type" value="Genomic_DNA"/>
</dbReference>
<comment type="caution">
    <text evidence="1">The sequence shown here is derived from an EMBL/GenBank/DDBJ whole genome shotgun (WGS) entry which is preliminary data.</text>
</comment>
<gene>
    <name evidence="1" type="ORF">BHE18_00555</name>
</gene>
<dbReference type="Gene3D" id="2.170.120.40">
    <property type="entry name" value="YbbR-like domain"/>
    <property type="match status" value="2"/>
</dbReference>
<dbReference type="PANTHER" id="PTHR37804:SF1">
    <property type="entry name" value="CDAA REGULATORY PROTEIN CDAR"/>
    <property type="match status" value="1"/>
</dbReference>
<dbReference type="OrthoDB" id="2960905at2"/>
<evidence type="ECO:0000313" key="2">
    <source>
        <dbReference type="Proteomes" id="UP000182062"/>
    </source>
</evidence>
<evidence type="ECO:0000313" key="1">
    <source>
        <dbReference type="EMBL" id="OIU73036.1"/>
    </source>
</evidence>